<reference evidence="3" key="1">
    <citation type="submission" date="2021-01" db="EMBL/GenBank/DDBJ databases">
        <authorList>
            <person name="Corre E."/>
            <person name="Pelletier E."/>
            <person name="Niang G."/>
            <person name="Scheremetjew M."/>
            <person name="Finn R."/>
            <person name="Kale V."/>
            <person name="Holt S."/>
            <person name="Cochrane G."/>
            <person name="Meng A."/>
            <person name="Brown T."/>
            <person name="Cohen L."/>
        </authorList>
    </citation>
    <scope>NUCLEOTIDE SEQUENCE</scope>
    <source>
        <strain evidence="3">CCMP281</strain>
    </source>
</reference>
<evidence type="ECO:0000256" key="2">
    <source>
        <dbReference type="SAM" id="SignalP"/>
    </source>
</evidence>
<proteinExistence type="predicted"/>
<sequence length="133" mass="14235">MSMARHLAFLLIFGGVWSLNWQNIKALSARRLPVRLSEVVSSRTVNISPNSAKRASNISPNSAKVGGFGPAAPLSTPDARRRPTGAALAATSAPQMLPDERVCPEVLVRAAPGVESKDEREAGEYDEYPLHAS</sequence>
<accession>A0A7S3ET44</accession>
<name>A0A7S3ET44_9EUKA</name>
<dbReference type="AlphaFoldDB" id="A0A7S3ET44"/>
<evidence type="ECO:0000313" key="3">
    <source>
        <dbReference type="EMBL" id="CAE0106144.1"/>
    </source>
</evidence>
<evidence type="ECO:0000256" key="1">
    <source>
        <dbReference type="SAM" id="MobiDB-lite"/>
    </source>
</evidence>
<feature type="compositionally biased region" description="Polar residues" evidence="1">
    <location>
        <begin position="49"/>
        <end position="62"/>
    </location>
</feature>
<organism evidence="3">
    <name type="scientific">Haptolina ericina</name>
    <dbReference type="NCBI Taxonomy" id="156174"/>
    <lineage>
        <taxon>Eukaryota</taxon>
        <taxon>Haptista</taxon>
        <taxon>Haptophyta</taxon>
        <taxon>Prymnesiophyceae</taxon>
        <taxon>Prymnesiales</taxon>
        <taxon>Prymnesiaceae</taxon>
        <taxon>Haptolina</taxon>
    </lineage>
</organism>
<gene>
    <name evidence="3" type="ORF">HERI1096_LOCUS6803</name>
</gene>
<feature type="region of interest" description="Disordered" evidence="1">
    <location>
        <begin position="49"/>
        <end position="93"/>
    </location>
</feature>
<protein>
    <submittedName>
        <fullName evidence="3">Uncharacterized protein</fullName>
    </submittedName>
</protein>
<feature type="signal peptide" evidence="2">
    <location>
        <begin position="1"/>
        <end position="18"/>
    </location>
</feature>
<dbReference type="EMBL" id="HBHX01012216">
    <property type="protein sequence ID" value="CAE0106144.1"/>
    <property type="molecule type" value="Transcribed_RNA"/>
</dbReference>
<feature type="chain" id="PRO_5030709074" evidence="2">
    <location>
        <begin position="19"/>
        <end position="133"/>
    </location>
</feature>
<keyword evidence="2" id="KW-0732">Signal</keyword>
<feature type="region of interest" description="Disordered" evidence="1">
    <location>
        <begin position="110"/>
        <end position="133"/>
    </location>
</feature>